<dbReference type="Gramene" id="ONH94239">
    <property type="protein sequence ID" value="ONH94239"/>
    <property type="gene ID" value="PRUPE_7G005800"/>
</dbReference>
<evidence type="ECO:0000313" key="2">
    <source>
        <dbReference type="Proteomes" id="UP000006882"/>
    </source>
</evidence>
<dbReference type="AlphaFoldDB" id="A0A251N6M5"/>
<protein>
    <submittedName>
        <fullName evidence="1">Uncharacterized protein</fullName>
    </submittedName>
</protein>
<sequence>MLEAVLEDDFVGQADLVRKKCPTSISKRSSYVESILDVNTINII</sequence>
<dbReference type="Proteomes" id="UP000006882">
    <property type="component" value="Chromosome G7"/>
</dbReference>
<reference evidence="1 2" key="1">
    <citation type="journal article" date="2013" name="Nat. Genet.">
        <title>The high-quality draft genome of peach (Prunus persica) identifies unique patterns of genetic diversity, domestication and genome evolution.</title>
        <authorList>
            <consortium name="International Peach Genome Initiative"/>
            <person name="Verde I."/>
            <person name="Abbott A.G."/>
            <person name="Scalabrin S."/>
            <person name="Jung S."/>
            <person name="Shu S."/>
            <person name="Marroni F."/>
            <person name="Zhebentyayeva T."/>
            <person name="Dettori M.T."/>
            <person name="Grimwood J."/>
            <person name="Cattonaro F."/>
            <person name="Zuccolo A."/>
            <person name="Rossini L."/>
            <person name="Jenkins J."/>
            <person name="Vendramin E."/>
            <person name="Meisel L.A."/>
            <person name="Decroocq V."/>
            <person name="Sosinski B."/>
            <person name="Prochnik S."/>
            <person name="Mitros T."/>
            <person name="Policriti A."/>
            <person name="Cipriani G."/>
            <person name="Dondini L."/>
            <person name="Ficklin S."/>
            <person name="Goodstein D.M."/>
            <person name="Xuan P."/>
            <person name="Del Fabbro C."/>
            <person name="Aramini V."/>
            <person name="Copetti D."/>
            <person name="Gonzalez S."/>
            <person name="Horner D.S."/>
            <person name="Falchi R."/>
            <person name="Lucas S."/>
            <person name="Mica E."/>
            <person name="Maldonado J."/>
            <person name="Lazzari B."/>
            <person name="Bielenberg D."/>
            <person name="Pirona R."/>
            <person name="Miculan M."/>
            <person name="Barakat A."/>
            <person name="Testolin R."/>
            <person name="Stella A."/>
            <person name="Tartarini S."/>
            <person name="Tonutti P."/>
            <person name="Arus P."/>
            <person name="Orellana A."/>
            <person name="Wells C."/>
            <person name="Main D."/>
            <person name="Vizzotto G."/>
            <person name="Silva H."/>
            <person name="Salamini F."/>
            <person name="Schmutz J."/>
            <person name="Morgante M."/>
            <person name="Rokhsar D.S."/>
        </authorList>
    </citation>
    <scope>NUCLEOTIDE SEQUENCE [LARGE SCALE GENOMIC DNA]</scope>
    <source>
        <strain evidence="2">cv. Nemared</strain>
    </source>
</reference>
<gene>
    <name evidence="1" type="ORF">PRUPE_7G005800</name>
</gene>
<keyword evidence="2" id="KW-1185">Reference proteome</keyword>
<organism evidence="1 2">
    <name type="scientific">Prunus persica</name>
    <name type="common">Peach</name>
    <name type="synonym">Amygdalus persica</name>
    <dbReference type="NCBI Taxonomy" id="3760"/>
    <lineage>
        <taxon>Eukaryota</taxon>
        <taxon>Viridiplantae</taxon>
        <taxon>Streptophyta</taxon>
        <taxon>Embryophyta</taxon>
        <taxon>Tracheophyta</taxon>
        <taxon>Spermatophyta</taxon>
        <taxon>Magnoliopsida</taxon>
        <taxon>eudicotyledons</taxon>
        <taxon>Gunneridae</taxon>
        <taxon>Pentapetalae</taxon>
        <taxon>rosids</taxon>
        <taxon>fabids</taxon>
        <taxon>Rosales</taxon>
        <taxon>Rosaceae</taxon>
        <taxon>Amygdaloideae</taxon>
        <taxon>Amygdaleae</taxon>
        <taxon>Prunus</taxon>
    </lineage>
</organism>
<proteinExistence type="predicted"/>
<dbReference type="EMBL" id="CM007657">
    <property type="protein sequence ID" value="ONH94239.1"/>
    <property type="molecule type" value="Genomic_DNA"/>
</dbReference>
<evidence type="ECO:0000313" key="1">
    <source>
        <dbReference type="EMBL" id="ONH94239.1"/>
    </source>
</evidence>
<name>A0A251N6M5_PRUPE</name>
<accession>A0A251N6M5</accession>